<dbReference type="EMBL" id="CP050831">
    <property type="protein sequence ID" value="QIU92948.1"/>
    <property type="molecule type" value="Genomic_DNA"/>
</dbReference>
<dbReference type="KEGG" id="bfc:BacF7301_01735"/>
<evidence type="ECO:0000313" key="4">
    <source>
        <dbReference type="EMBL" id="QIU92948.1"/>
    </source>
</evidence>
<proteinExistence type="predicted"/>
<dbReference type="SUPFAM" id="SSF52833">
    <property type="entry name" value="Thioredoxin-like"/>
    <property type="match status" value="1"/>
</dbReference>
<dbReference type="RefSeq" id="WP_167959693.1">
    <property type="nucleotide sequence ID" value="NZ_CP050831.1"/>
</dbReference>
<name>A0A6H0KK56_9BACE</name>
<keyword evidence="1" id="KW-0676">Redox-active center</keyword>
<dbReference type="AlphaFoldDB" id="A0A6H0KK56"/>
<dbReference type="InterPro" id="IPR036249">
    <property type="entry name" value="Thioredoxin-like_sf"/>
</dbReference>
<dbReference type="Pfam" id="PF13899">
    <property type="entry name" value="Thioredoxin_7"/>
    <property type="match status" value="1"/>
</dbReference>
<evidence type="ECO:0000256" key="1">
    <source>
        <dbReference type="ARBA" id="ARBA00023284"/>
    </source>
</evidence>
<protein>
    <submittedName>
        <fullName evidence="4">Thioredoxin fold domain-containing protein</fullName>
    </submittedName>
</protein>
<keyword evidence="2" id="KW-0732">Signal</keyword>
<evidence type="ECO:0000313" key="5">
    <source>
        <dbReference type="Proteomes" id="UP000501780"/>
    </source>
</evidence>
<dbReference type="Proteomes" id="UP000501780">
    <property type="component" value="Chromosome"/>
</dbReference>
<gene>
    <name evidence="4" type="ORF">BacF7301_01735</name>
</gene>
<dbReference type="InterPro" id="IPR013766">
    <property type="entry name" value="Thioredoxin_domain"/>
</dbReference>
<keyword evidence="5" id="KW-1185">Reference proteome</keyword>
<dbReference type="PANTHER" id="PTHR43601:SF3">
    <property type="entry name" value="THIOREDOXIN, MITOCHONDRIAL"/>
    <property type="match status" value="1"/>
</dbReference>
<feature type="chain" id="PRO_5026005543" evidence="2">
    <location>
        <begin position="22"/>
        <end position="387"/>
    </location>
</feature>
<dbReference type="PANTHER" id="PTHR43601">
    <property type="entry name" value="THIOREDOXIN, MITOCHONDRIAL"/>
    <property type="match status" value="1"/>
</dbReference>
<evidence type="ECO:0000259" key="3">
    <source>
        <dbReference type="PROSITE" id="PS51352"/>
    </source>
</evidence>
<reference evidence="4 5" key="1">
    <citation type="submission" date="2020-03" db="EMBL/GenBank/DDBJ databases">
        <title>Genomic analysis of Bacteroides faecium CBA7301.</title>
        <authorList>
            <person name="Kim J."/>
            <person name="Roh S.W."/>
        </authorList>
    </citation>
    <scope>NUCLEOTIDE SEQUENCE [LARGE SCALE GENOMIC DNA]</scope>
    <source>
        <strain evidence="4 5">CBA7301</strain>
    </source>
</reference>
<dbReference type="PROSITE" id="PS00194">
    <property type="entry name" value="THIOREDOXIN_1"/>
    <property type="match status" value="1"/>
</dbReference>
<dbReference type="PROSITE" id="PS51352">
    <property type="entry name" value="THIOREDOXIN_2"/>
    <property type="match status" value="1"/>
</dbReference>
<feature type="domain" description="Thioredoxin" evidence="3">
    <location>
        <begin position="13"/>
        <end position="139"/>
    </location>
</feature>
<accession>A0A6H0KK56</accession>
<feature type="signal peptide" evidence="2">
    <location>
        <begin position="1"/>
        <end position="21"/>
    </location>
</feature>
<evidence type="ECO:0000256" key="2">
    <source>
        <dbReference type="SAM" id="SignalP"/>
    </source>
</evidence>
<dbReference type="InterPro" id="IPR017937">
    <property type="entry name" value="Thioredoxin_CS"/>
</dbReference>
<sequence length="387" mass="43987">MKRNLSILIACICAISLSAQSAGINFLHGVTWTEAVTKAKAENKLIFIDFYTQWCGPCMNMAQTVFSLPTVGYYYNNTFVNLKIDAEEGEGVTLAKKYGVRSYPTYAFIDPATEEIVHRSSSRQSAEQFIQTGKDATIPAQRSFYLQEQYANGNRERAFLINYINYNHSVYARDNVQKAFEELLKGGAKLTDPDIWAVYVNNISGMTPYLKQVSDNYADFCQRFGKKAVDAKLAKETTYGDLAAIEALCDYEGKDFNCKMIRINNSVNAKNYDAAATQIDAMIADPNVDQQELISRLKFIARLSYKVDELPDAWFYKCVDYLRYIAYNQKDRDDAYIHQEYASALEMVVRRMNDKQAVPAYIIASPTHGKTVYNMRPDALKAKPKRK</sequence>
<organism evidence="4 5">
    <name type="scientific">Bacteroides faecium</name>
    <dbReference type="NCBI Taxonomy" id="2715212"/>
    <lineage>
        <taxon>Bacteria</taxon>
        <taxon>Pseudomonadati</taxon>
        <taxon>Bacteroidota</taxon>
        <taxon>Bacteroidia</taxon>
        <taxon>Bacteroidales</taxon>
        <taxon>Bacteroidaceae</taxon>
        <taxon>Bacteroides</taxon>
    </lineage>
</organism>
<dbReference type="GO" id="GO:0045454">
    <property type="term" value="P:cell redox homeostasis"/>
    <property type="evidence" value="ECO:0007669"/>
    <property type="project" value="TreeGrafter"/>
</dbReference>
<dbReference type="Gene3D" id="3.40.30.10">
    <property type="entry name" value="Glutaredoxin"/>
    <property type="match status" value="1"/>
</dbReference>